<keyword evidence="1" id="KW-0812">Transmembrane</keyword>
<dbReference type="AlphaFoldDB" id="A0A8D8ZQB0"/>
<organism evidence="2">
    <name type="scientific">Cacopsylla melanoneura</name>
    <dbReference type="NCBI Taxonomy" id="428564"/>
    <lineage>
        <taxon>Eukaryota</taxon>
        <taxon>Metazoa</taxon>
        <taxon>Ecdysozoa</taxon>
        <taxon>Arthropoda</taxon>
        <taxon>Hexapoda</taxon>
        <taxon>Insecta</taxon>
        <taxon>Pterygota</taxon>
        <taxon>Neoptera</taxon>
        <taxon>Paraneoptera</taxon>
        <taxon>Hemiptera</taxon>
        <taxon>Sternorrhyncha</taxon>
        <taxon>Psylloidea</taxon>
        <taxon>Psyllidae</taxon>
        <taxon>Psyllinae</taxon>
        <taxon>Cacopsylla</taxon>
    </lineage>
</organism>
<dbReference type="EMBL" id="HBUF01531483">
    <property type="protein sequence ID" value="CAG6751938.1"/>
    <property type="molecule type" value="Transcribed_RNA"/>
</dbReference>
<reference evidence="2" key="1">
    <citation type="submission" date="2021-05" db="EMBL/GenBank/DDBJ databases">
        <authorList>
            <person name="Alioto T."/>
            <person name="Alioto T."/>
            <person name="Gomez Garrido J."/>
        </authorList>
    </citation>
    <scope>NUCLEOTIDE SEQUENCE</scope>
</reference>
<evidence type="ECO:0000256" key="1">
    <source>
        <dbReference type="SAM" id="Phobius"/>
    </source>
</evidence>
<name>A0A8D8ZQB0_9HEMI</name>
<evidence type="ECO:0000313" key="2">
    <source>
        <dbReference type="EMBL" id="CAG6751938.1"/>
    </source>
</evidence>
<feature type="transmembrane region" description="Helical" evidence="1">
    <location>
        <begin position="28"/>
        <end position="46"/>
    </location>
</feature>
<sequence length="100" mass="11861">MEIFSVPGWLNNHHTKHPSHHQNTIGKISIPITFFLFVCFIMKNYCFGQMQEHGNLPSTRLIKKNYHTKHPFHHQNFIGKMSIPNFFAFVCFIMKNIIIF</sequence>
<accession>A0A8D8ZQB0</accession>
<keyword evidence="1" id="KW-1133">Transmembrane helix</keyword>
<protein>
    <submittedName>
        <fullName evidence="2">Uncharacterized protein</fullName>
    </submittedName>
</protein>
<proteinExistence type="predicted"/>
<keyword evidence="1" id="KW-0472">Membrane</keyword>